<gene>
    <name evidence="1" type="ORF">LEP1GSC043_1000</name>
</gene>
<dbReference type="Proteomes" id="UP000012249">
    <property type="component" value="Unassembled WGS sequence"/>
</dbReference>
<comment type="caution">
    <text evidence="1">The sequence shown here is derived from an EMBL/GenBank/DDBJ whole genome shotgun (WGS) entry which is preliminary data.</text>
</comment>
<name>N1U5R5_9LEPT</name>
<protein>
    <submittedName>
        <fullName evidence="1">Uncharacterized protein</fullName>
    </submittedName>
</protein>
<organism evidence="1 2">
    <name type="scientific">Leptospira weilii str. Ecochallenge</name>
    <dbReference type="NCBI Taxonomy" id="1049986"/>
    <lineage>
        <taxon>Bacteria</taxon>
        <taxon>Pseudomonadati</taxon>
        <taxon>Spirochaetota</taxon>
        <taxon>Spirochaetia</taxon>
        <taxon>Leptospirales</taxon>
        <taxon>Leptospiraceae</taxon>
        <taxon>Leptospira</taxon>
    </lineage>
</organism>
<accession>N1U5R5</accession>
<proteinExistence type="predicted"/>
<dbReference type="AlphaFoldDB" id="N1U5R5"/>
<evidence type="ECO:0000313" key="2">
    <source>
        <dbReference type="Proteomes" id="UP000012249"/>
    </source>
</evidence>
<reference evidence="1 2" key="1">
    <citation type="submission" date="2013-02" db="EMBL/GenBank/DDBJ databases">
        <authorList>
            <person name="Harkins D.M."/>
            <person name="Durkin A.S."/>
            <person name="Brinkac L.M."/>
            <person name="Haft D.H."/>
            <person name="Selengut J.D."/>
            <person name="Sanka R."/>
            <person name="DePew J."/>
            <person name="Purushe J."/>
            <person name="Haake D.A."/>
            <person name="Matsunaga J."/>
            <person name="Vinetz J.M."/>
            <person name="Sutton G.G."/>
            <person name="Nierman W.C."/>
            <person name="Fouts D.E."/>
        </authorList>
    </citation>
    <scope>NUCLEOTIDE SEQUENCE [LARGE SCALE GENOMIC DNA]</scope>
    <source>
        <strain evidence="1 2">Ecochallenge</strain>
    </source>
</reference>
<dbReference type="EMBL" id="AHMI02000060">
    <property type="protein sequence ID" value="EMY15833.1"/>
    <property type="molecule type" value="Genomic_DNA"/>
</dbReference>
<evidence type="ECO:0000313" key="1">
    <source>
        <dbReference type="EMBL" id="EMY15833.1"/>
    </source>
</evidence>
<sequence>MFSKNCGIPHLKIADCSIAFDLNRIWAEVVVGSTTIGIDLYRNRFIRERIRWLKFRIDSFHFLRNLQELTILLVNCGSSQKLNSLGK</sequence>